<dbReference type="SMART" id="SM00885">
    <property type="entry name" value="D5_N"/>
    <property type="match status" value="1"/>
</dbReference>
<dbReference type="InterPro" id="IPR051620">
    <property type="entry name" value="ORF904-like_C"/>
</dbReference>
<protein>
    <submittedName>
        <fullName evidence="6">DsDNA helicase</fullName>
    </submittedName>
</protein>
<name>A0A8S5NPB3_9CAUD</name>
<dbReference type="NCBIfam" id="TIGR01613">
    <property type="entry name" value="primase_Cterm"/>
    <property type="match status" value="1"/>
</dbReference>
<dbReference type="PANTHER" id="PTHR35372:SF2">
    <property type="entry name" value="SF3 HELICASE DOMAIN-CONTAINING PROTEIN"/>
    <property type="match status" value="1"/>
</dbReference>
<reference evidence="6" key="1">
    <citation type="journal article" date="2021" name="Proc. Natl. Acad. Sci. U.S.A.">
        <title>A Catalog of Tens of Thousands of Viruses from Human Metagenomes Reveals Hidden Associations with Chronic Diseases.</title>
        <authorList>
            <person name="Tisza M.J."/>
            <person name="Buck C.B."/>
        </authorList>
    </citation>
    <scope>NUCLEOTIDE SEQUENCE</scope>
    <source>
        <strain evidence="6">CtSP74</strain>
    </source>
</reference>
<evidence type="ECO:0000259" key="5">
    <source>
        <dbReference type="PROSITE" id="PS51206"/>
    </source>
</evidence>
<dbReference type="InterPro" id="IPR014015">
    <property type="entry name" value="Helicase_SF3_DNA-vir"/>
</dbReference>
<dbReference type="Gene3D" id="3.40.50.300">
    <property type="entry name" value="P-loop containing nucleotide triphosphate hydrolases"/>
    <property type="match status" value="1"/>
</dbReference>
<dbReference type="InterPro" id="IPR006500">
    <property type="entry name" value="Helicase_put_C_phage/plasmid"/>
</dbReference>
<dbReference type="Pfam" id="PF22763">
    <property type="entry name" value="NrS1-1_pol-like_HBD"/>
    <property type="match status" value="1"/>
</dbReference>
<keyword evidence="1" id="KW-0547">Nucleotide-binding</keyword>
<feature type="domain" description="SF3 helicase" evidence="5">
    <location>
        <begin position="455"/>
        <end position="614"/>
    </location>
</feature>
<dbReference type="InterPro" id="IPR045455">
    <property type="entry name" value="NrS-1_pol-like_helicase"/>
</dbReference>
<evidence type="ECO:0000256" key="4">
    <source>
        <dbReference type="ARBA" id="ARBA00022840"/>
    </source>
</evidence>
<accession>A0A8S5NPB3</accession>
<dbReference type="InterPro" id="IPR014818">
    <property type="entry name" value="Phage/plasmid_primase_P4_C"/>
</dbReference>
<dbReference type="GO" id="GO:0016787">
    <property type="term" value="F:hydrolase activity"/>
    <property type="evidence" value="ECO:0007669"/>
    <property type="project" value="UniProtKB-KW"/>
</dbReference>
<dbReference type="EMBL" id="BK015221">
    <property type="protein sequence ID" value="DAD96574.1"/>
    <property type="molecule type" value="Genomic_DNA"/>
</dbReference>
<proteinExistence type="predicted"/>
<keyword evidence="3 6" id="KW-0347">Helicase</keyword>
<evidence type="ECO:0000256" key="2">
    <source>
        <dbReference type="ARBA" id="ARBA00022801"/>
    </source>
</evidence>
<evidence type="ECO:0000256" key="1">
    <source>
        <dbReference type="ARBA" id="ARBA00022741"/>
    </source>
</evidence>
<dbReference type="GO" id="GO:0005524">
    <property type="term" value="F:ATP binding"/>
    <property type="evidence" value="ECO:0007669"/>
    <property type="project" value="UniProtKB-KW"/>
</dbReference>
<dbReference type="InterPro" id="IPR054468">
    <property type="entry name" value="NrSPol-like_HBD"/>
</dbReference>
<dbReference type="SUPFAM" id="SSF52540">
    <property type="entry name" value="P-loop containing nucleoside triphosphate hydrolases"/>
    <property type="match status" value="1"/>
</dbReference>
<dbReference type="GO" id="GO:0004386">
    <property type="term" value="F:helicase activity"/>
    <property type="evidence" value="ECO:0007669"/>
    <property type="project" value="UniProtKB-KW"/>
</dbReference>
<keyword evidence="2" id="KW-0378">Hydrolase</keyword>
<dbReference type="PROSITE" id="PS51206">
    <property type="entry name" value="SF3_HELICASE_1"/>
    <property type="match status" value="1"/>
</dbReference>
<dbReference type="InterPro" id="IPR027417">
    <property type="entry name" value="P-loop_NTPase"/>
</dbReference>
<organism evidence="6">
    <name type="scientific">Siphoviridae sp. ctSP74</name>
    <dbReference type="NCBI Taxonomy" id="2826343"/>
    <lineage>
        <taxon>Viruses</taxon>
        <taxon>Duplodnaviria</taxon>
        <taxon>Heunggongvirae</taxon>
        <taxon>Uroviricota</taxon>
        <taxon>Caudoviricetes</taxon>
    </lineage>
</organism>
<dbReference type="Pfam" id="PF19263">
    <property type="entry name" value="DUF5906"/>
    <property type="match status" value="1"/>
</dbReference>
<evidence type="ECO:0000313" key="6">
    <source>
        <dbReference type="EMBL" id="DAD96574.1"/>
    </source>
</evidence>
<dbReference type="PANTHER" id="PTHR35372">
    <property type="entry name" value="ATP BINDING PROTEIN-RELATED"/>
    <property type="match status" value="1"/>
</dbReference>
<dbReference type="Pfam" id="PF08706">
    <property type="entry name" value="D5_N"/>
    <property type="match status" value="1"/>
</dbReference>
<dbReference type="Pfam" id="PF03288">
    <property type="entry name" value="Pox_D5"/>
    <property type="match status" value="1"/>
</dbReference>
<evidence type="ECO:0000256" key="3">
    <source>
        <dbReference type="ARBA" id="ARBA00022806"/>
    </source>
</evidence>
<keyword evidence="4" id="KW-0067">ATP-binding</keyword>
<dbReference type="InterPro" id="IPR004968">
    <property type="entry name" value="DNA_primase/NTPase_C"/>
</dbReference>
<sequence>MIPSELQDLKQWCCYKLVKQKNTEKLSKLPINPETKKGAKSNDPSTWVDYDTALLYADEYDGVGFFFTPPYVGIDIDSVNLDKIDTKTLEIINTLNSYTEVSVSGKGLHIIIRGSIPGGINRKGTLEMYQEARFFAMTGNILKGCPDEVYDRQQELEKIYKKYMEQPKIVMDYGVQDNRIVNFNDLLKVKNEKFRKLYSGEFNEYPSQSEADLAFCSMVAYFTDGNAELMDKAVRESQLYREKWDKKHGADTYGNLTIKKALDGYKKREFLPELYMDKHYPWDDTGNADRFTDIFKDRALYSYTNKGWYLYDGKRWVFDTLGKINDYFEKSVVVLKKQGFPMDKLEGEFLEDYEKRIKKMKTAFEKHLNYSRSNRGTVAGIKQAMYKNSIDISEFNSNDMLINLENSIYDMVSGMNIPHDASFKFTKKANVNYDESKKCPRWEQALLEIFEGDTELIRWIQKALGYSLTGLTTEQVMFILNGNGKNGKSVFMDVVSHIFGDYRANIQPDSLMVKQSQGANSDIARLKDARFVTTVESNDGMRFNEGLVKQLTGGDTVTARFLHANEFEFTPKFKVWMATNHRPIIRGTDKGIWRRIRLIPFTREFTDEEVDPDLTSKLLAESDGILQWMLKGLEMWQKERLGMCSKILMANKEYRQEMDVVSTFLDECVSNNLGKEVKAAELYQHYKNYCAQNGFFVLTSTKFGREMDNKGYIKVHKRTGRFYQNISMRF</sequence>